<organism evidence="1 2">
    <name type="scientific">Plakobranchus ocellatus</name>
    <dbReference type="NCBI Taxonomy" id="259542"/>
    <lineage>
        <taxon>Eukaryota</taxon>
        <taxon>Metazoa</taxon>
        <taxon>Spiralia</taxon>
        <taxon>Lophotrochozoa</taxon>
        <taxon>Mollusca</taxon>
        <taxon>Gastropoda</taxon>
        <taxon>Heterobranchia</taxon>
        <taxon>Euthyneura</taxon>
        <taxon>Panpulmonata</taxon>
        <taxon>Sacoglossa</taxon>
        <taxon>Placobranchoidea</taxon>
        <taxon>Plakobranchidae</taxon>
        <taxon>Plakobranchus</taxon>
    </lineage>
</organism>
<evidence type="ECO:0000313" key="1">
    <source>
        <dbReference type="EMBL" id="GFO02095.1"/>
    </source>
</evidence>
<keyword evidence="1" id="KW-0808">Transferase</keyword>
<name>A0AAV4A1Q3_9GAST</name>
<comment type="caution">
    <text evidence="1">The sequence shown here is derived from an EMBL/GenBank/DDBJ whole genome shotgun (WGS) entry which is preliminary data.</text>
</comment>
<dbReference type="Proteomes" id="UP000735302">
    <property type="component" value="Unassembled WGS sequence"/>
</dbReference>
<dbReference type="GO" id="GO:0008168">
    <property type="term" value="F:methyltransferase activity"/>
    <property type="evidence" value="ECO:0007669"/>
    <property type="project" value="UniProtKB-KW"/>
</dbReference>
<protein>
    <submittedName>
        <fullName evidence="1">Arsenite methyltransferase</fullName>
    </submittedName>
</protein>
<dbReference type="AlphaFoldDB" id="A0AAV4A1Q3"/>
<dbReference type="Gene3D" id="3.40.50.150">
    <property type="entry name" value="Vaccinia Virus protein VP39"/>
    <property type="match status" value="1"/>
</dbReference>
<keyword evidence="1" id="KW-0489">Methyltransferase</keyword>
<dbReference type="EMBL" id="BLXT01003561">
    <property type="protein sequence ID" value="GFO02095.1"/>
    <property type="molecule type" value="Genomic_DNA"/>
</dbReference>
<gene>
    <name evidence="1" type="ORF">PoB_002860000</name>
</gene>
<reference evidence="1 2" key="1">
    <citation type="journal article" date="2021" name="Elife">
        <title>Chloroplast acquisition without the gene transfer in kleptoplastic sea slugs, Plakobranchus ocellatus.</title>
        <authorList>
            <person name="Maeda T."/>
            <person name="Takahashi S."/>
            <person name="Yoshida T."/>
            <person name="Shimamura S."/>
            <person name="Takaki Y."/>
            <person name="Nagai Y."/>
            <person name="Toyoda A."/>
            <person name="Suzuki Y."/>
            <person name="Arimoto A."/>
            <person name="Ishii H."/>
            <person name="Satoh N."/>
            <person name="Nishiyama T."/>
            <person name="Hasebe M."/>
            <person name="Maruyama T."/>
            <person name="Minagawa J."/>
            <person name="Obokata J."/>
            <person name="Shigenobu S."/>
        </authorList>
    </citation>
    <scope>NUCLEOTIDE SEQUENCE [LARGE SCALE GENOMIC DNA]</scope>
</reference>
<feature type="non-terminal residue" evidence="1">
    <location>
        <position position="1"/>
    </location>
</feature>
<sequence>EGGELYFSDVYADRDLPPGIREHEELWCECVVGALYWKDLYKLASEIGFSTPRLVTAGIFDIEDKSYKQFLGDIFFYNFIVVDVCTTCPILIL</sequence>
<accession>A0AAV4A1Q3</accession>
<proteinExistence type="predicted"/>
<dbReference type="InterPro" id="IPR029063">
    <property type="entry name" value="SAM-dependent_MTases_sf"/>
</dbReference>
<keyword evidence="2" id="KW-1185">Reference proteome</keyword>
<evidence type="ECO:0000313" key="2">
    <source>
        <dbReference type="Proteomes" id="UP000735302"/>
    </source>
</evidence>
<dbReference type="GO" id="GO:0032259">
    <property type="term" value="P:methylation"/>
    <property type="evidence" value="ECO:0007669"/>
    <property type="project" value="UniProtKB-KW"/>
</dbReference>